<dbReference type="InterPro" id="IPR001202">
    <property type="entry name" value="WW_dom"/>
</dbReference>
<dbReference type="PANTHER" id="PTHR21737">
    <property type="entry name" value="POLYGLUTAMINE BINDING PROTEIN 1/MARVEL MEMBRANE-ASSOCIATING DOMAIN CONTAINING 3"/>
    <property type="match status" value="1"/>
</dbReference>
<evidence type="ECO:0000256" key="8">
    <source>
        <dbReference type="ARBA" id="ARBA00022859"/>
    </source>
</evidence>
<dbReference type="GO" id="GO:0016607">
    <property type="term" value="C:nuclear speck"/>
    <property type="evidence" value="ECO:0007669"/>
    <property type="project" value="UniProtKB-SubCell"/>
</dbReference>
<dbReference type="EMBL" id="CAEKDK010000007">
    <property type="protein sequence ID" value="CAB4286068.1"/>
    <property type="molecule type" value="Genomic_DNA"/>
</dbReference>
<dbReference type="GO" id="GO:0000380">
    <property type="term" value="P:alternative mRNA splicing, via spliceosome"/>
    <property type="evidence" value="ECO:0007669"/>
    <property type="project" value="TreeGrafter"/>
</dbReference>
<keyword evidence="8" id="KW-0391">Immunity</keyword>
<evidence type="ECO:0000256" key="6">
    <source>
        <dbReference type="ARBA" id="ARBA00022664"/>
    </source>
</evidence>
<keyword evidence="11" id="KW-0508">mRNA splicing</keyword>
<feature type="domain" description="WW" evidence="16">
    <location>
        <begin position="244"/>
        <end position="269"/>
    </location>
</feature>
<dbReference type="GO" id="GO:0005737">
    <property type="term" value="C:cytoplasm"/>
    <property type="evidence" value="ECO:0007669"/>
    <property type="project" value="TreeGrafter"/>
</dbReference>
<feature type="region of interest" description="Disordered" evidence="15">
    <location>
        <begin position="1"/>
        <end position="42"/>
    </location>
</feature>
<evidence type="ECO:0000256" key="10">
    <source>
        <dbReference type="ARBA" id="ARBA00023163"/>
    </source>
</evidence>
<evidence type="ECO:0000256" key="11">
    <source>
        <dbReference type="ARBA" id="ARBA00023187"/>
    </source>
</evidence>
<evidence type="ECO:0000256" key="14">
    <source>
        <dbReference type="ARBA" id="ARBA00046362"/>
    </source>
</evidence>
<keyword evidence="9" id="KW-0805">Transcription regulation</keyword>
<keyword evidence="7" id="KW-0677">Repeat</keyword>
<keyword evidence="12" id="KW-0539">Nucleus</keyword>
<dbReference type="Proteomes" id="UP000507222">
    <property type="component" value="Unassembled WGS sequence"/>
</dbReference>
<dbReference type="PANTHER" id="PTHR21737:SF3">
    <property type="entry name" value="POLYGLUTAMINE-BINDING PROTEIN 1"/>
    <property type="match status" value="1"/>
</dbReference>
<dbReference type="SUPFAM" id="SSF51045">
    <property type="entry name" value="WW domain"/>
    <property type="match status" value="1"/>
</dbReference>
<evidence type="ECO:0000256" key="7">
    <source>
        <dbReference type="ARBA" id="ARBA00022737"/>
    </source>
</evidence>
<name>A0A6J5VJE6_PRUAR</name>
<sequence length="299" mass="32887">MMSSQAQYSNFTTTAPQSFHQTLTQPHDGSSQNADITQEAKSSIHNASDIHLVNEKHNLAHSHGALPAPTRSSRLHVENASEIETAAQNVVLHEQEISTQNIIRSQREARGVDESSKDNVDVFSERLDPSALKEHLLKMTTEHRAQMASKRGKSTLTGEGNIEIGNGYGVPGGGAYYGAPGPNVTIPNGSEEFESDNEQKSPAKELPEYLKQKLRNRGILKDDSSKSNLKLKSSSTQQTEYGKLPPGWVEAKDPASGVLYYYNEVSGKSMRAKCSMCILREVHQHPRDFMKSLVSTVDV</sequence>
<dbReference type="GO" id="GO:0045087">
    <property type="term" value="P:innate immune response"/>
    <property type="evidence" value="ECO:0007669"/>
    <property type="project" value="UniProtKB-KW"/>
</dbReference>
<evidence type="ECO:0000256" key="12">
    <source>
        <dbReference type="ARBA" id="ARBA00023242"/>
    </source>
</evidence>
<evidence type="ECO:0000256" key="2">
    <source>
        <dbReference type="ARBA" id="ARBA00004463"/>
    </source>
</evidence>
<accession>A0A6J5VJE6</accession>
<dbReference type="Gene3D" id="2.20.70.10">
    <property type="match status" value="1"/>
</dbReference>
<evidence type="ECO:0000313" key="17">
    <source>
        <dbReference type="EMBL" id="CAB4286068.1"/>
    </source>
</evidence>
<reference evidence="17 18" key="1">
    <citation type="submission" date="2020-05" db="EMBL/GenBank/DDBJ databases">
        <authorList>
            <person name="Campoy J."/>
            <person name="Schneeberger K."/>
            <person name="Spophaly S."/>
        </authorList>
    </citation>
    <scope>NUCLEOTIDE SEQUENCE [LARGE SCALE GENOMIC DNA]</scope>
    <source>
        <strain evidence="17">PruArmRojPasFocal</strain>
    </source>
</reference>
<gene>
    <name evidence="17" type="ORF">CURHAP_LOCUS42636</name>
</gene>
<dbReference type="InterPro" id="IPR036020">
    <property type="entry name" value="WW_dom_sf"/>
</dbReference>
<comment type="subunit">
    <text evidence="14">Interacts with POU3F2/Brn-2, ATXN1, TXNL4A, HTT and AR. Interaction with ATXN1 correlates positively with the length of the polyglutamine tract. Interacts with RNA polymerase II large subunit in a phosphorylation-dependent manner. Forms a ternary complex with ATXN1 mutant and phosphorylated RNA polymerase II. Interacts (via C-terminus) with TXNL4A and CD2BP2. Interacts (via WW domain) with ATN1 and SF3B1, and may interact with additional splice factors. Interacts (via WW domain) with WBP11; Leading to reduce interaction between PQBP1 and TXNL4A. Interacts with CAPRIN1. Interacts with DDX1. Interacts with SFPQ. Interacts with KHSRP.</text>
</comment>
<keyword evidence="6" id="KW-0507">mRNA processing</keyword>
<comment type="subcellular location">
    <subcellularLocation>
        <location evidence="2">Cytoplasmic granule</location>
    </subcellularLocation>
    <subcellularLocation>
        <location evidence="1">Nucleus speckle</location>
    </subcellularLocation>
</comment>
<feature type="compositionally biased region" description="Basic and acidic residues" evidence="15">
    <location>
        <begin position="197"/>
        <end position="208"/>
    </location>
</feature>
<evidence type="ECO:0000256" key="5">
    <source>
        <dbReference type="ARBA" id="ARBA00022588"/>
    </source>
</evidence>
<proteinExistence type="predicted"/>
<evidence type="ECO:0000256" key="4">
    <source>
        <dbReference type="ARBA" id="ARBA00022553"/>
    </source>
</evidence>
<dbReference type="Pfam" id="PF00397">
    <property type="entry name" value="WW"/>
    <property type="match status" value="1"/>
</dbReference>
<dbReference type="CDD" id="cd00201">
    <property type="entry name" value="WW"/>
    <property type="match status" value="1"/>
</dbReference>
<dbReference type="GO" id="GO:0043021">
    <property type="term" value="F:ribonucleoprotein complex binding"/>
    <property type="evidence" value="ECO:0007669"/>
    <property type="project" value="TreeGrafter"/>
</dbReference>
<keyword evidence="5" id="KW-0399">Innate immunity</keyword>
<evidence type="ECO:0000256" key="1">
    <source>
        <dbReference type="ARBA" id="ARBA00004324"/>
    </source>
</evidence>
<dbReference type="AlphaFoldDB" id="A0A6J5VJE6"/>
<feature type="region of interest" description="Disordered" evidence="15">
    <location>
        <begin position="222"/>
        <end position="242"/>
    </location>
</feature>
<evidence type="ECO:0000313" key="18">
    <source>
        <dbReference type="Proteomes" id="UP000507222"/>
    </source>
</evidence>
<feature type="compositionally biased region" description="Low complexity" evidence="15">
    <location>
        <begin position="226"/>
        <end position="235"/>
    </location>
</feature>
<evidence type="ECO:0000259" key="16">
    <source>
        <dbReference type="Pfam" id="PF00397"/>
    </source>
</evidence>
<keyword evidence="10" id="KW-0804">Transcription</keyword>
<protein>
    <recommendedName>
        <fullName evidence="3">Polyglutamine-binding protein 1</fullName>
    </recommendedName>
    <alternativeName>
        <fullName evidence="13">Polyglutamine tract-binding protein 1</fullName>
    </alternativeName>
</protein>
<evidence type="ECO:0000256" key="9">
    <source>
        <dbReference type="ARBA" id="ARBA00023015"/>
    </source>
</evidence>
<feature type="region of interest" description="Disordered" evidence="15">
    <location>
        <begin position="181"/>
        <end position="208"/>
    </location>
</feature>
<evidence type="ECO:0000256" key="13">
    <source>
        <dbReference type="ARBA" id="ARBA00042167"/>
    </source>
</evidence>
<keyword evidence="4" id="KW-0597">Phosphoprotein</keyword>
<evidence type="ECO:0000256" key="3">
    <source>
        <dbReference type="ARBA" id="ARBA00021117"/>
    </source>
</evidence>
<evidence type="ECO:0000256" key="15">
    <source>
        <dbReference type="SAM" id="MobiDB-lite"/>
    </source>
</evidence>
<organism evidence="17 18">
    <name type="scientific">Prunus armeniaca</name>
    <name type="common">Apricot</name>
    <name type="synonym">Armeniaca vulgaris</name>
    <dbReference type="NCBI Taxonomy" id="36596"/>
    <lineage>
        <taxon>Eukaryota</taxon>
        <taxon>Viridiplantae</taxon>
        <taxon>Streptophyta</taxon>
        <taxon>Embryophyta</taxon>
        <taxon>Tracheophyta</taxon>
        <taxon>Spermatophyta</taxon>
        <taxon>Magnoliopsida</taxon>
        <taxon>eudicotyledons</taxon>
        <taxon>Gunneridae</taxon>
        <taxon>Pentapetalae</taxon>
        <taxon>rosids</taxon>
        <taxon>fabids</taxon>
        <taxon>Rosales</taxon>
        <taxon>Rosaceae</taxon>
        <taxon>Amygdaloideae</taxon>
        <taxon>Amygdaleae</taxon>
        <taxon>Prunus</taxon>
    </lineage>
</organism>